<dbReference type="Gene3D" id="4.10.10.10">
    <property type="entry name" value="Metallothionein Isoform II"/>
    <property type="match status" value="1"/>
</dbReference>
<dbReference type="VEuPathDB" id="HostDB:LOC118653607"/>
<dbReference type="Pfam" id="PF00131">
    <property type="entry name" value="Metallothio"/>
    <property type="match status" value="1"/>
</dbReference>
<keyword evidence="6" id="KW-1185">Reference proteome</keyword>
<dbReference type="GO" id="GO:0046872">
    <property type="term" value="F:metal ion binding"/>
    <property type="evidence" value="ECO:0007669"/>
    <property type="project" value="UniProtKB-KW"/>
</dbReference>
<dbReference type="GO" id="GO:0006882">
    <property type="term" value="P:intracellular zinc ion homeostasis"/>
    <property type="evidence" value="ECO:0007669"/>
    <property type="project" value="TreeGrafter"/>
</dbReference>
<dbReference type="InterPro" id="IPR023587">
    <property type="entry name" value="Metalthion_dom_sf_vert"/>
</dbReference>
<dbReference type="SUPFAM" id="SSF57868">
    <property type="entry name" value="Metallothionein"/>
    <property type="match status" value="1"/>
</dbReference>
<protein>
    <recommendedName>
        <fullName evidence="4">Metallothionein</fullName>
    </recommendedName>
</protein>
<dbReference type="GO" id="GO:0010273">
    <property type="term" value="P:detoxification of copper ion"/>
    <property type="evidence" value="ECO:0007669"/>
    <property type="project" value="TreeGrafter"/>
</dbReference>
<dbReference type="EMBL" id="JABWUV010000004">
    <property type="protein sequence ID" value="KAF6360354.1"/>
    <property type="molecule type" value="Genomic_DNA"/>
</dbReference>
<dbReference type="Proteomes" id="UP000527355">
    <property type="component" value="Unassembled WGS sequence"/>
</dbReference>
<sequence>MDPDCSCATGGSCKYKDCKCTSYKKSCGSCCPMDYAKCTQGCVYKGTSDQCSCCM</sequence>
<dbReference type="GO" id="GO:0071280">
    <property type="term" value="P:cellular response to copper ion"/>
    <property type="evidence" value="ECO:0007669"/>
    <property type="project" value="TreeGrafter"/>
</dbReference>
<comment type="caution">
    <text evidence="5">The sequence shown here is derived from an EMBL/GenBank/DDBJ whole genome shotgun (WGS) entry which is preliminary data.</text>
</comment>
<dbReference type="GO" id="GO:0071294">
    <property type="term" value="P:cellular response to zinc ion"/>
    <property type="evidence" value="ECO:0007669"/>
    <property type="project" value="TreeGrafter"/>
</dbReference>
<dbReference type="OrthoDB" id="9644073at2759"/>
<dbReference type="PANTHER" id="PTHR23299:SF22">
    <property type="entry name" value="METALLOTHIONEIN-1G"/>
    <property type="match status" value="1"/>
</dbReference>
<dbReference type="GO" id="GO:0071276">
    <property type="term" value="P:cellular response to cadmium ion"/>
    <property type="evidence" value="ECO:0007669"/>
    <property type="project" value="TreeGrafter"/>
</dbReference>
<keyword evidence="2 4" id="KW-0479">Metal-binding</keyword>
<organism evidence="5 6">
    <name type="scientific">Myotis myotis</name>
    <name type="common">Greater mouse-eared bat</name>
    <name type="synonym">Vespertilio myotis</name>
    <dbReference type="NCBI Taxonomy" id="51298"/>
    <lineage>
        <taxon>Eukaryota</taxon>
        <taxon>Metazoa</taxon>
        <taxon>Chordata</taxon>
        <taxon>Craniata</taxon>
        <taxon>Vertebrata</taxon>
        <taxon>Euteleostomi</taxon>
        <taxon>Mammalia</taxon>
        <taxon>Eutheria</taxon>
        <taxon>Laurasiatheria</taxon>
        <taxon>Chiroptera</taxon>
        <taxon>Yangochiroptera</taxon>
        <taxon>Vespertilionidae</taxon>
        <taxon>Myotis</taxon>
    </lineage>
</organism>
<gene>
    <name evidence="5" type="ORF">mMyoMyo1_013416</name>
</gene>
<comment type="function">
    <text evidence="4">Metallothioneins have a high content of cysteine residues that bind various heavy metals.</text>
</comment>
<evidence type="ECO:0000256" key="4">
    <source>
        <dbReference type="RuleBase" id="RU000621"/>
    </source>
</evidence>
<dbReference type="GO" id="GO:0005634">
    <property type="term" value="C:nucleus"/>
    <property type="evidence" value="ECO:0007669"/>
    <property type="project" value="TreeGrafter"/>
</dbReference>
<name>A0A7J7YEQ5_MYOMY</name>
<dbReference type="AlphaFoldDB" id="A0A7J7YEQ5"/>
<evidence type="ECO:0000256" key="2">
    <source>
        <dbReference type="ARBA" id="ARBA00022723"/>
    </source>
</evidence>
<accession>A0A7J7YEQ5</accession>
<dbReference type="FunFam" id="4.10.10.10:FF:000001">
    <property type="entry name" value="Metallothionein"/>
    <property type="match status" value="1"/>
</dbReference>
<evidence type="ECO:0000256" key="3">
    <source>
        <dbReference type="ARBA" id="ARBA00022851"/>
    </source>
</evidence>
<evidence type="ECO:0000256" key="1">
    <source>
        <dbReference type="ARBA" id="ARBA00007283"/>
    </source>
</evidence>
<dbReference type="InterPro" id="IPR000006">
    <property type="entry name" value="Metalthion_vert"/>
</dbReference>
<comment type="similarity">
    <text evidence="1 4">Belongs to the metallothionein superfamily. Type 1 family.</text>
</comment>
<evidence type="ECO:0000313" key="5">
    <source>
        <dbReference type="EMBL" id="KAF6360354.1"/>
    </source>
</evidence>
<dbReference type="PANTHER" id="PTHR23299">
    <property type="entry name" value="METALLOTHIONEIN"/>
    <property type="match status" value="1"/>
</dbReference>
<dbReference type="GO" id="GO:0005737">
    <property type="term" value="C:cytoplasm"/>
    <property type="evidence" value="ECO:0007669"/>
    <property type="project" value="TreeGrafter"/>
</dbReference>
<keyword evidence="3 4" id="KW-0480">Metal-thiolate cluster</keyword>
<evidence type="ECO:0000313" key="6">
    <source>
        <dbReference type="Proteomes" id="UP000527355"/>
    </source>
</evidence>
<dbReference type="InterPro" id="IPR017854">
    <property type="entry name" value="Metalthion_dom_sf"/>
</dbReference>
<reference evidence="5 6" key="1">
    <citation type="journal article" date="2020" name="Nature">
        <title>Six reference-quality genomes reveal evolution of bat adaptations.</title>
        <authorList>
            <person name="Jebb D."/>
            <person name="Huang Z."/>
            <person name="Pippel M."/>
            <person name="Hughes G.M."/>
            <person name="Lavrichenko K."/>
            <person name="Devanna P."/>
            <person name="Winkler S."/>
            <person name="Jermiin L.S."/>
            <person name="Skirmuntt E.C."/>
            <person name="Katzourakis A."/>
            <person name="Burkitt-Gray L."/>
            <person name="Ray D.A."/>
            <person name="Sullivan K.A.M."/>
            <person name="Roscito J.G."/>
            <person name="Kirilenko B.M."/>
            <person name="Davalos L.M."/>
            <person name="Corthals A.P."/>
            <person name="Power M.L."/>
            <person name="Jones G."/>
            <person name="Ransome R.D."/>
            <person name="Dechmann D.K.N."/>
            <person name="Locatelli A.G."/>
            <person name="Puechmaille S.J."/>
            <person name="Fedrigo O."/>
            <person name="Jarvis E.D."/>
            <person name="Hiller M."/>
            <person name="Vernes S.C."/>
            <person name="Myers E.W."/>
            <person name="Teeling E.C."/>
        </authorList>
    </citation>
    <scope>NUCLEOTIDE SEQUENCE [LARGE SCALE GENOMIC DNA]</scope>
    <source>
        <strain evidence="5">MMyoMyo1</strain>
        <tissue evidence="5">Flight muscle</tissue>
    </source>
</reference>
<proteinExistence type="inferred from homology"/>